<dbReference type="PANTHER" id="PTHR43290:SF2">
    <property type="entry name" value="MEVALONATE KINASE"/>
    <property type="match status" value="1"/>
</dbReference>
<dbReference type="InterPro" id="IPR036554">
    <property type="entry name" value="GHMP_kinase_C_sf"/>
</dbReference>
<name>A0A1F5JV30_9BACT</name>
<dbReference type="AlphaFoldDB" id="A0A1F5JV30"/>
<evidence type="ECO:0000313" key="15">
    <source>
        <dbReference type="Proteomes" id="UP000176902"/>
    </source>
</evidence>
<evidence type="ECO:0000256" key="6">
    <source>
        <dbReference type="ARBA" id="ARBA00022679"/>
    </source>
</evidence>
<accession>A0A1F5JV30</accession>
<evidence type="ECO:0000256" key="3">
    <source>
        <dbReference type="ARBA" id="ARBA00012103"/>
    </source>
</evidence>
<comment type="caution">
    <text evidence="14">The sequence shown here is derived from an EMBL/GenBank/DDBJ whole genome shotgun (WGS) entry which is preliminary data.</text>
</comment>
<keyword evidence="10" id="KW-0460">Magnesium</keyword>
<dbReference type="NCBIfam" id="TIGR00549">
    <property type="entry name" value="mevalon_kin"/>
    <property type="match status" value="1"/>
</dbReference>
<evidence type="ECO:0000256" key="7">
    <source>
        <dbReference type="ARBA" id="ARBA00022741"/>
    </source>
</evidence>
<keyword evidence="4" id="KW-0963">Cytoplasm</keyword>
<dbReference type="PROSITE" id="PS00627">
    <property type="entry name" value="GHMP_KINASES_ATP"/>
    <property type="match status" value="1"/>
</dbReference>
<dbReference type="GO" id="GO:0005524">
    <property type="term" value="F:ATP binding"/>
    <property type="evidence" value="ECO:0007669"/>
    <property type="project" value="UniProtKB-KW"/>
</dbReference>
<dbReference type="GO" id="GO:0005829">
    <property type="term" value="C:cytosol"/>
    <property type="evidence" value="ECO:0007669"/>
    <property type="project" value="TreeGrafter"/>
</dbReference>
<dbReference type="EC" id="2.7.1.36" evidence="3"/>
<dbReference type="PANTHER" id="PTHR43290">
    <property type="entry name" value="MEVALONATE KINASE"/>
    <property type="match status" value="1"/>
</dbReference>
<keyword evidence="5" id="KW-0444">Lipid biosynthesis</keyword>
<dbReference type="SUPFAM" id="SSF55060">
    <property type="entry name" value="GHMP Kinase, C-terminal domain"/>
    <property type="match status" value="1"/>
</dbReference>
<comment type="subcellular location">
    <subcellularLocation>
        <location evidence="1">Cytoplasm</location>
    </subcellularLocation>
</comment>
<sequence>MKSGRNITVSAPAKINLLGEHANVYGKPTILTAIDLRATVTISQGRTIQKDFVFLQKIIEKIIKKELKLKKIPLYSLNLSSKIPMGCGLGSSASLSAAYIGALLSYLRVKWDVNLINRLTFEAEKVFHGNPSGSDNSSVVFGGLIWFRKESPDLKLIHPLSFSIPSKLSRSFVLINTGKPSESTKDMVALVKNLYDKNPKLVDKVLEEQEKLVKELIPVLKKVNQKEFIRIIRKGEKNLESIGVVGKKAKKIIRKIESLGGTAKISGAGGVIADSGIILCFHKSKKVVINIAKVYNLPYFSVKLGVEGVRIEK</sequence>
<keyword evidence="7" id="KW-0547">Nucleotide-binding</keyword>
<keyword evidence="8 14" id="KW-0418">Kinase</keyword>
<dbReference type="SUPFAM" id="SSF54211">
    <property type="entry name" value="Ribosomal protein S5 domain 2-like"/>
    <property type="match status" value="1"/>
</dbReference>
<dbReference type="GO" id="GO:0004496">
    <property type="term" value="F:mevalonate kinase activity"/>
    <property type="evidence" value="ECO:0007669"/>
    <property type="project" value="UniProtKB-EC"/>
</dbReference>
<dbReference type="Gene3D" id="3.30.70.890">
    <property type="entry name" value="GHMP kinase, C-terminal domain"/>
    <property type="match status" value="1"/>
</dbReference>
<dbReference type="InterPro" id="IPR006203">
    <property type="entry name" value="GHMP_knse_ATP-bd_CS"/>
</dbReference>
<evidence type="ECO:0000256" key="5">
    <source>
        <dbReference type="ARBA" id="ARBA00022516"/>
    </source>
</evidence>
<evidence type="ECO:0000256" key="11">
    <source>
        <dbReference type="ARBA" id="ARBA00023098"/>
    </source>
</evidence>
<reference evidence="14 15" key="1">
    <citation type="journal article" date="2016" name="Nat. Commun.">
        <title>Thousands of microbial genomes shed light on interconnected biogeochemical processes in an aquifer system.</title>
        <authorList>
            <person name="Anantharaman K."/>
            <person name="Brown C.T."/>
            <person name="Hug L.A."/>
            <person name="Sharon I."/>
            <person name="Castelle C.J."/>
            <person name="Probst A.J."/>
            <person name="Thomas B.C."/>
            <person name="Singh A."/>
            <person name="Wilkins M.J."/>
            <person name="Karaoz U."/>
            <person name="Brodie E.L."/>
            <person name="Williams K.H."/>
            <person name="Hubbard S.S."/>
            <person name="Banfield J.F."/>
        </authorList>
    </citation>
    <scope>NUCLEOTIDE SEQUENCE [LARGE SCALE GENOMIC DNA]</scope>
</reference>
<dbReference type="InterPro" id="IPR006205">
    <property type="entry name" value="Mev_gal_kin"/>
</dbReference>
<evidence type="ECO:0000256" key="2">
    <source>
        <dbReference type="ARBA" id="ARBA00006495"/>
    </source>
</evidence>
<dbReference type="Pfam" id="PF00288">
    <property type="entry name" value="GHMP_kinases_N"/>
    <property type="match status" value="1"/>
</dbReference>
<dbReference type="GO" id="GO:0019287">
    <property type="term" value="P:isopentenyl diphosphate biosynthetic process, mevalonate pathway"/>
    <property type="evidence" value="ECO:0007669"/>
    <property type="project" value="UniProtKB-UniPathway"/>
</dbReference>
<dbReference type="EMBL" id="MFCV01000025">
    <property type="protein sequence ID" value="OGE32516.1"/>
    <property type="molecule type" value="Genomic_DNA"/>
</dbReference>
<keyword evidence="6" id="KW-0808">Transferase</keyword>
<dbReference type="Proteomes" id="UP000176902">
    <property type="component" value="Unassembled WGS sequence"/>
</dbReference>
<evidence type="ECO:0000256" key="4">
    <source>
        <dbReference type="ARBA" id="ARBA00022490"/>
    </source>
</evidence>
<dbReference type="STRING" id="1797768.A3C59_01445"/>
<evidence type="ECO:0000256" key="1">
    <source>
        <dbReference type="ARBA" id="ARBA00004496"/>
    </source>
</evidence>
<evidence type="ECO:0000256" key="8">
    <source>
        <dbReference type="ARBA" id="ARBA00022777"/>
    </source>
</evidence>
<comment type="pathway">
    <text evidence="12">Isoprenoid biosynthesis; isopentenyl diphosphate biosynthesis via mevalonate pathway; isopentenyl diphosphate from (R)-mevalonate: step 1/3.</text>
</comment>
<dbReference type="Gene3D" id="3.30.230.10">
    <property type="match status" value="1"/>
</dbReference>
<dbReference type="InterPro" id="IPR014721">
    <property type="entry name" value="Ribsml_uS5_D2-typ_fold_subgr"/>
</dbReference>
<comment type="similarity">
    <text evidence="2">Belongs to the GHMP kinase family. Mevalonate kinase subfamily.</text>
</comment>
<evidence type="ECO:0000313" key="14">
    <source>
        <dbReference type="EMBL" id="OGE32516.1"/>
    </source>
</evidence>
<gene>
    <name evidence="14" type="ORF">A3C59_01445</name>
</gene>
<proteinExistence type="inferred from homology"/>
<evidence type="ECO:0000256" key="10">
    <source>
        <dbReference type="ARBA" id="ARBA00022842"/>
    </source>
</evidence>
<evidence type="ECO:0000256" key="12">
    <source>
        <dbReference type="ARBA" id="ARBA00029438"/>
    </source>
</evidence>
<dbReference type="UniPathway" id="UPA00057">
    <property type="reaction ID" value="UER00098"/>
</dbReference>
<keyword evidence="11" id="KW-0443">Lipid metabolism</keyword>
<protein>
    <recommendedName>
        <fullName evidence="3">mevalonate kinase</fullName>
        <ecNumber evidence="3">2.7.1.36</ecNumber>
    </recommendedName>
</protein>
<dbReference type="PRINTS" id="PR00959">
    <property type="entry name" value="MEVGALKINASE"/>
</dbReference>
<dbReference type="InterPro" id="IPR006204">
    <property type="entry name" value="GHMP_kinase_N_dom"/>
</dbReference>
<evidence type="ECO:0000259" key="13">
    <source>
        <dbReference type="Pfam" id="PF00288"/>
    </source>
</evidence>
<keyword evidence="9" id="KW-0067">ATP-binding</keyword>
<feature type="domain" description="GHMP kinase N-terminal" evidence="13">
    <location>
        <begin position="63"/>
        <end position="143"/>
    </location>
</feature>
<organism evidence="14 15">
    <name type="scientific">Candidatus Daviesbacteria bacterium RIFCSPHIGHO2_02_FULL_36_13</name>
    <dbReference type="NCBI Taxonomy" id="1797768"/>
    <lineage>
        <taxon>Bacteria</taxon>
        <taxon>Candidatus Daviesiibacteriota</taxon>
    </lineage>
</organism>
<dbReference type="InterPro" id="IPR020568">
    <property type="entry name" value="Ribosomal_Su5_D2-typ_SF"/>
</dbReference>
<evidence type="ECO:0000256" key="9">
    <source>
        <dbReference type="ARBA" id="ARBA00022840"/>
    </source>
</evidence>